<gene>
    <name evidence="2" type="ORF">Tsubulata_000289</name>
</gene>
<feature type="coiled-coil region" evidence="1">
    <location>
        <begin position="139"/>
        <end position="166"/>
    </location>
</feature>
<proteinExistence type="predicted"/>
<accession>A0A9Q0F2V9</accession>
<dbReference type="AlphaFoldDB" id="A0A9Q0F2V9"/>
<dbReference type="Proteomes" id="UP001141552">
    <property type="component" value="Unassembled WGS sequence"/>
</dbReference>
<evidence type="ECO:0000256" key="1">
    <source>
        <dbReference type="SAM" id="Coils"/>
    </source>
</evidence>
<keyword evidence="1" id="KW-0175">Coiled coil</keyword>
<sequence length="195" mass="21435">MAVAVAAPVGSKRSYLFEDEYSFYPTQKKARHHALPVFVPRPEENTDPISPPPQIPTNGAGEWVEYFVREMLSAISMEDAKSRAARAVEALEQAVAGRVGEEAARHYGEEAAAATARVEVLGKENAVLRRAVGIQQQRLAEKEKELNVYREATSQCEEKIKILEAKNYGLTVHLSQALGGCGNSFTAYRGNPDVF</sequence>
<dbReference type="PANTHER" id="PTHR31245:SF20">
    <property type="entry name" value="F18B13.13 PROTEIN"/>
    <property type="match status" value="1"/>
</dbReference>
<organism evidence="2 3">
    <name type="scientific">Turnera subulata</name>
    <dbReference type="NCBI Taxonomy" id="218843"/>
    <lineage>
        <taxon>Eukaryota</taxon>
        <taxon>Viridiplantae</taxon>
        <taxon>Streptophyta</taxon>
        <taxon>Embryophyta</taxon>
        <taxon>Tracheophyta</taxon>
        <taxon>Spermatophyta</taxon>
        <taxon>Magnoliopsida</taxon>
        <taxon>eudicotyledons</taxon>
        <taxon>Gunneridae</taxon>
        <taxon>Pentapetalae</taxon>
        <taxon>rosids</taxon>
        <taxon>fabids</taxon>
        <taxon>Malpighiales</taxon>
        <taxon>Passifloraceae</taxon>
        <taxon>Turnera</taxon>
    </lineage>
</organism>
<reference evidence="2" key="2">
    <citation type="journal article" date="2023" name="Plants (Basel)">
        <title>Annotation of the Turnera subulata (Passifloraceae) Draft Genome Reveals the S-Locus Evolved after the Divergence of Turneroideae from Passifloroideae in a Stepwise Manner.</title>
        <authorList>
            <person name="Henning P.M."/>
            <person name="Roalson E.H."/>
            <person name="Mir W."/>
            <person name="McCubbin A.G."/>
            <person name="Shore J.S."/>
        </authorList>
    </citation>
    <scope>NUCLEOTIDE SEQUENCE</scope>
    <source>
        <strain evidence="2">F60SS</strain>
    </source>
</reference>
<dbReference type="EMBL" id="JAKUCV010007537">
    <property type="protein sequence ID" value="KAJ4822937.1"/>
    <property type="molecule type" value="Genomic_DNA"/>
</dbReference>
<dbReference type="OrthoDB" id="440455at2759"/>
<evidence type="ECO:0000313" key="2">
    <source>
        <dbReference type="EMBL" id="KAJ4822937.1"/>
    </source>
</evidence>
<evidence type="ECO:0000313" key="3">
    <source>
        <dbReference type="Proteomes" id="UP001141552"/>
    </source>
</evidence>
<keyword evidence="3" id="KW-1185">Reference proteome</keyword>
<reference evidence="2" key="1">
    <citation type="submission" date="2022-02" db="EMBL/GenBank/DDBJ databases">
        <authorList>
            <person name="Henning P.M."/>
            <person name="McCubbin A.G."/>
            <person name="Shore J.S."/>
        </authorList>
    </citation>
    <scope>NUCLEOTIDE SEQUENCE</scope>
    <source>
        <strain evidence="2">F60SS</strain>
        <tissue evidence="2">Leaves</tissue>
    </source>
</reference>
<name>A0A9Q0F2V9_9ROSI</name>
<comment type="caution">
    <text evidence="2">The sequence shown here is derived from an EMBL/GenBank/DDBJ whole genome shotgun (WGS) entry which is preliminary data.</text>
</comment>
<dbReference type="PANTHER" id="PTHR31245">
    <property type="entry name" value="UBIQUITIN SYSTEM COMPONENT CUE PROTEIN"/>
    <property type="match status" value="1"/>
</dbReference>
<protein>
    <submittedName>
        <fullName evidence="2">Uncharacterized protein</fullName>
    </submittedName>
</protein>